<evidence type="ECO:0000256" key="7">
    <source>
        <dbReference type="ARBA" id="ARBA00023136"/>
    </source>
</evidence>
<evidence type="ECO:0000313" key="12">
    <source>
        <dbReference type="EnsemblMetazoa" id="ACHR004893-PA"/>
    </source>
</evidence>
<keyword evidence="8" id="KW-0449">Lipoprotein</keyword>
<evidence type="ECO:0000256" key="5">
    <source>
        <dbReference type="ARBA" id="ARBA00022737"/>
    </source>
</evidence>
<evidence type="ECO:0000256" key="9">
    <source>
        <dbReference type="PIRSR" id="PIRSR607583-1"/>
    </source>
</evidence>
<comment type="similarity">
    <text evidence="2">Belongs to the GORASP family.</text>
</comment>
<keyword evidence="9" id="KW-0862">Zinc</keyword>
<proteinExistence type="inferred from homology"/>
<evidence type="ECO:0000256" key="8">
    <source>
        <dbReference type="ARBA" id="ARBA00023288"/>
    </source>
</evidence>
<feature type="domain" description="PDZ GRASP-type" evidence="11">
    <location>
        <begin position="111"/>
        <end position="199"/>
    </location>
</feature>
<dbReference type="GO" id="GO:0007030">
    <property type="term" value="P:Golgi organization"/>
    <property type="evidence" value="ECO:0007669"/>
    <property type="project" value="TreeGrafter"/>
</dbReference>
<keyword evidence="13" id="KW-1185">Reference proteome</keyword>
<reference evidence="13" key="1">
    <citation type="submission" date="2013-03" db="EMBL/GenBank/DDBJ databases">
        <title>The Genome Sequence of Anopheles christyi ACHKN1017.</title>
        <authorList>
            <consortium name="The Broad Institute Genomics Platform"/>
            <person name="Neafsey D.E."/>
            <person name="Besansky N."/>
            <person name="Walker B."/>
            <person name="Young S.K."/>
            <person name="Zeng Q."/>
            <person name="Gargeya S."/>
            <person name="Fitzgerald M."/>
            <person name="Haas B."/>
            <person name="Abouelleil A."/>
            <person name="Allen A.W."/>
            <person name="Alvarado L."/>
            <person name="Arachchi H.M."/>
            <person name="Berlin A.M."/>
            <person name="Chapman S.B."/>
            <person name="Gainer-Dewar J."/>
            <person name="Goldberg J."/>
            <person name="Griggs A."/>
            <person name="Gujja S."/>
            <person name="Hansen M."/>
            <person name="Howarth C."/>
            <person name="Imamovic A."/>
            <person name="Ireland A."/>
            <person name="Larimer J."/>
            <person name="McCowan C."/>
            <person name="Murphy C."/>
            <person name="Pearson M."/>
            <person name="Poon T.W."/>
            <person name="Priest M."/>
            <person name="Roberts A."/>
            <person name="Saif S."/>
            <person name="Shea T."/>
            <person name="Sisk P."/>
            <person name="Sykes S."/>
            <person name="Wortman J."/>
            <person name="Nusbaum C."/>
            <person name="Birren B."/>
        </authorList>
    </citation>
    <scope>NUCLEOTIDE SEQUENCE [LARGE SCALE GENOMIC DNA]</scope>
    <source>
        <strain evidence="13">ACHKN1017</strain>
    </source>
</reference>
<dbReference type="Pfam" id="PF04495">
    <property type="entry name" value="GRASP55_65"/>
    <property type="match status" value="1"/>
</dbReference>
<keyword evidence="7" id="KW-0472">Membrane</keyword>
<feature type="domain" description="PDZ GRASP-type" evidence="11">
    <location>
        <begin position="15"/>
        <end position="105"/>
    </location>
</feature>
<dbReference type="InterPro" id="IPR024958">
    <property type="entry name" value="GRASP_PDZ"/>
</dbReference>
<dbReference type="PROSITE" id="PS51865">
    <property type="entry name" value="PDZ_GRASP"/>
    <property type="match status" value="2"/>
</dbReference>
<reference evidence="12" key="2">
    <citation type="submission" date="2020-05" db="UniProtKB">
        <authorList>
            <consortium name="EnsemblMetazoa"/>
        </authorList>
    </citation>
    <scope>IDENTIFICATION</scope>
    <source>
        <strain evidence="12">ACHKN1017</strain>
    </source>
</reference>
<evidence type="ECO:0000256" key="4">
    <source>
        <dbReference type="ARBA" id="ARBA00022707"/>
    </source>
</evidence>
<protein>
    <submittedName>
        <fullName evidence="12">GRASP55_65 domain-containing protein</fullName>
    </submittedName>
</protein>
<evidence type="ECO:0000256" key="1">
    <source>
        <dbReference type="ARBA" id="ARBA00004394"/>
    </source>
</evidence>
<dbReference type="PANTHER" id="PTHR12893:SF0">
    <property type="entry name" value="GRASP65"/>
    <property type="match status" value="1"/>
</dbReference>
<dbReference type="VEuPathDB" id="VectorBase:ACHR004893"/>
<keyword evidence="5" id="KW-0677">Repeat</keyword>
<feature type="binding site" evidence="9">
    <location>
        <position position="103"/>
    </location>
    <ligand>
        <name>Zn(2+)</name>
        <dbReference type="ChEBI" id="CHEBI:29105"/>
    </ligand>
</feature>
<feature type="binding site" evidence="9">
    <location>
        <position position="18"/>
    </location>
    <ligand>
        <name>Zn(2+)</name>
        <dbReference type="ChEBI" id="CHEBI:29105"/>
    </ligand>
</feature>
<feature type="compositionally biased region" description="Low complexity" evidence="10">
    <location>
        <begin position="556"/>
        <end position="569"/>
    </location>
</feature>
<dbReference type="InterPro" id="IPR036034">
    <property type="entry name" value="PDZ_sf"/>
</dbReference>
<accession>A0A182K2A9</accession>
<keyword evidence="9" id="KW-0479">Metal-binding</keyword>
<feature type="compositionally biased region" description="Low complexity" evidence="10">
    <location>
        <begin position="456"/>
        <end position="477"/>
    </location>
</feature>
<comment type="subcellular location">
    <subcellularLocation>
        <location evidence="1">Golgi apparatus membrane</location>
    </subcellularLocation>
</comment>
<keyword evidence="6" id="KW-0333">Golgi apparatus</keyword>
<dbReference type="InterPro" id="IPR007583">
    <property type="entry name" value="GRASP55_65"/>
</dbReference>
<name>A0A182K2A9_9DIPT</name>
<dbReference type="STRING" id="43041.A0A182K2A9"/>
<evidence type="ECO:0000259" key="11">
    <source>
        <dbReference type="PROSITE" id="PS51865"/>
    </source>
</evidence>
<dbReference type="AlphaFoldDB" id="A0A182K2A9"/>
<keyword evidence="3" id="KW-0597">Phosphoprotein</keyword>
<dbReference type="PANTHER" id="PTHR12893">
    <property type="entry name" value="GOLGI REASSEMBLY STACKING PROTEIN GRASP"/>
    <property type="match status" value="1"/>
</dbReference>
<evidence type="ECO:0000256" key="6">
    <source>
        <dbReference type="ARBA" id="ARBA00023034"/>
    </source>
</evidence>
<dbReference type="Proteomes" id="UP000075881">
    <property type="component" value="Unassembled WGS sequence"/>
</dbReference>
<evidence type="ECO:0000313" key="13">
    <source>
        <dbReference type="Proteomes" id="UP000075881"/>
    </source>
</evidence>
<sequence length="569" mass="60117">MGLSHSVAVPGGGTEGYHVLRVQDNSPGKTAGLEAFFDFILAIGNTRLDQDNDTLKELLKANIDKEIQMTVYSSKTQNIRLVDIMPSSTWGGQGLLGVSIRFCSFEGANENVWHILEVHPSSPAEEAGFIPFTDYIIGADSILHESEDLFTLIESHEGRPLKMYVYNTDLDRCREVTITPNSKWGGEGSLGCGIGYGYLHRIPIRMMPSDAKGPLNGEAQSVPVVPVGTAAMFPTTTTATQNSMVGSTVDMTNANRSVPFIPMVPPLANTFATPASNAVHDLLTVSQPTNTMIATATTTPAVGDLANQFANLSTGMVPTDQVNNNVETQTTPLQPTYNDNAVQQGEVASPPIHIGPAIYTPPAGAVEPVQTPSTNGDTVPPQQVPLANLPYPTSSVPLLPTGANPYSMASTVPPPSTLASDFYQIYGSTAAPTSSGTGIVSSANSYAMSTTIDFLQSQQQQPSMQPQQPWGSQPPIQMYSTYPQVQPIPDPSQSPAHHQPAGAGGSVPAASSLFQSNAVTTPISLPGMPPITVSATIQPEALRGLQFTNAPVSGAQQQPPLMTMPPTLQ</sequence>
<dbReference type="FunFam" id="2.30.42.10:FF:000026">
    <property type="entry name" value="Golgi reassembly stacking protein 2"/>
    <property type="match status" value="1"/>
</dbReference>
<dbReference type="GO" id="GO:0046872">
    <property type="term" value="F:metal ion binding"/>
    <property type="evidence" value="ECO:0007669"/>
    <property type="project" value="UniProtKB-KW"/>
</dbReference>
<keyword evidence="4" id="KW-0519">Myristate</keyword>
<dbReference type="SUPFAM" id="SSF50156">
    <property type="entry name" value="PDZ domain-like"/>
    <property type="match status" value="2"/>
</dbReference>
<evidence type="ECO:0000256" key="10">
    <source>
        <dbReference type="SAM" id="MobiDB-lite"/>
    </source>
</evidence>
<dbReference type="GO" id="GO:0000139">
    <property type="term" value="C:Golgi membrane"/>
    <property type="evidence" value="ECO:0007669"/>
    <property type="project" value="UniProtKB-SubCell"/>
</dbReference>
<dbReference type="EnsemblMetazoa" id="ACHR004893-RA">
    <property type="protein sequence ID" value="ACHR004893-PA"/>
    <property type="gene ID" value="ACHR004893"/>
</dbReference>
<dbReference type="Gene3D" id="2.30.42.10">
    <property type="match status" value="2"/>
</dbReference>
<organism evidence="12 13">
    <name type="scientific">Anopheles christyi</name>
    <dbReference type="NCBI Taxonomy" id="43041"/>
    <lineage>
        <taxon>Eukaryota</taxon>
        <taxon>Metazoa</taxon>
        <taxon>Ecdysozoa</taxon>
        <taxon>Arthropoda</taxon>
        <taxon>Hexapoda</taxon>
        <taxon>Insecta</taxon>
        <taxon>Pterygota</taxon>
        <taxon>Neoptera</taxon>
        <taxon>Endopterygota</taxon>
        <taxon>Diptera</taxon>
        <taxon>Nematocera</taxon>
        <taxon>Culicoidea</taxon>
        <taxon>Culicidae</taxon>
        <taxon>Anophelinae</taxon>
        <taxon>Anopheles</taxon>
    </lineage>
</organism>
<evidence type="ECO:0000256" key="3">
    <source>
        <dbReference type="ARBA" id="ARBA00022553"/>
    </source>
</evidence>
<evidence type="ECO:0000256" key="2">
    <source>
        <dbReference type="ARBA" id="ARBA00007144"/>
    </source>
</evidence>
<feature type="region of interest" description="Disordered" evidence="10">
    <location>
        <begin position="548"/>
        <end position="569"/>
    </location>
</feature>
<feature type="region of interest" description="Disordered" evidence="10">
    <location>
        <begin position="455"/>
        <end position="509"/>
    </location>
</feature>
<dbReference type="FunFam" id="2.30.42.10:FF:000056">
    <property type="entry name" value="Golgi reassembly-stacking protein 2 isoform 1"/>
    <property type="match status" value="1"/>
</dbReference>